<dbReference type="InterPro" id="IPR057027">
    <property type="entry name" value="TPR_mt"/>
</dbReference>
<reference evidence="8" key="4">
    <citation type="submission" date="2025-04" db="UniProtKB">
        <authorList>
            <consortium name="RefSeq"/>
        </authorList>
    </citation>
    <scope>IDENTIFICATION</scope>
    <source>
        <tissue evidence="8">Leaf</tissue>
    </source>
</reference>
<reference evidence="5" key="2">
    <citation type="submission" date="2017-06" db="EMBL/GenBank/DDBJ databases">
        <title>The pomegranate genome and the genomics of punicalagin biosynthesis.</title>
        <authorList>
            <person name="Xu C."/>
        </authorList>
    </citation>
    <scope>NUCLEOTIDE SEQUENCE [LARGE SCALE GENOMIC DNA]</scope>
    <source>
        <tissue evidence="5">Fresh leaf</tissue>
    </source>
</reference>
<feature type="repeat" description="PPR" evidence="3">
    <location>
        <begin position="276"/>
        <end position="310"/>
    </location>
</feature>
<dbReference type="NCBIfam" id="TIGR00756">
    <property type="entry name" value="PPR"/>
    <property type="match status" value="5"/>
</dbReference>
<keyword evidence="7" id="KW-1185">Reference proteome</keyword>
<evidence type="ECO:0000313" key="5">
    <source>
        <dbReference type="EMBL" id="OWM81086.1"/>
    </source>
</evidence>
<dbReference type="Proteomes" id="UP000197138">
    <property type="component" value="Unassembled WGS sequence"/>
</dbReference>
<keyword evidence="2" id="KW-0677">Repeat</keyword>
<dbReference type="Proteomes" id="UP000515151">
    <property type="component" value="Chromosome 1"/>
</dbReference>
<evidence type="ECO:0000259" key="4">
    <source>
        <dbReference type="PROSITE" id="PS50828"/>
    </source>
</evidence>
<dbReference type="GeneID" id="116200623"/>
<dbReference type="PANTHER" id="PTHR47447:SF17">
    <property type="entry name" value="OS12G0638900 PROTEIN"/>
    <property type="match status" value="1"/>
</dbReference>
<evidence type="ECO:0000256" key="3">
    <source>
        <dbReference type="PROSITE-ProRule" id="PRU00708"/>
    </source>
</evidence>
<evidence type="ECO:0000256" key="2">
    <source>
        <dbReference type="ARBA" id="ARBA00022737"/>
    </source>
</evidence>
<dbReference type="AlphaFoldDB" id="A0A218X8T4"/>
<dbReference type="Pfam" id="PF23276">
    <property type="entry name" value="TPR_24"/>
    <property type="match status" value="1"/>
</dbReference>
<name>A0A218X8T4_PUNGR</name>
<feature type="repeat" description="PPR" evidence="3">
    <location>
        <begin position="346"/>
        <end position="380"/>
    </location>
</feature>
<evidence type="ECO:0000313" key="8">
    <source>
        <dbReference type="RefSeq" id="XP_031387317.1"/>
    </source>
</evidence>
<dbReference type="SMART" id="SM00463">
    <property type="entry name" value="SMR"/>
    <property type="match status" value="1"/>
</dbReference>
<dbReference type="InterPro" id="IPR011990">
    <property type="entry name" value="TPR-like_helical_dom_sf"/>
</dbReference>
<dbReference type="InterPro" id="IPR002885">
    <property type="entry name" value="PPR_rpt"/>
</dbReference>
<dbReference type="FunFam" id="1.25.40.10:FF:003121">
    <property type="entry name" value="Pentatricopeptide repeat-containing protein At1g79490, mitochondrial"/>
    <property type="match status" value="1"/>
</dbReference>
<evidence type="ECO:0000313" key="7">
    <source>
        <dbReference type="Proteomes" id="UP000515151"/>
    </source>
</evidence>
<evidence type="ECO:0000313" key="6">
    <source>
        <dbReference type="Proteomes" id="UP000197138"/>
    </source>
</evidence>
<comment type="similarity">
    <text evidence="1">Belongs to the PPR family. P subfamily.</text>
</comment>
<reference evidence="7" key="3">
    <citation type="journal article" date="2020" name="Plant Biotechnol. J.">
        <title>The pomegranate (Punica granatum L.) draft genome dissects genetic divergence between soft- and hard-seeded cultivars.</title>
        <authorList>
            <person name="Luo X."/>
            <person name="Li H."/>
            <person name="Wu Z."/>
            <person name="Yao W."/>
            <person name="Zhao P."/>
            <person name="Cao D."/>
            <person name="Yu H."/>
            <person name="Li K."/>
            <person name="Poudel K."/>
            <person name="Zhao D."/>
            <person name="Zhang F."/>
            <person name="Xia X."/>
            <person name="Chen L."/>
            <person name="Wang Q."/>
            <person name="Jing D."/>
            <person name="Cao S."/>
        </authorList>
    </citation>
    <scope>NUCLEOTIDE SEQUENCE [LARGE SCALE GENOMIC DNA]</scope>
</reference>
<dbReference type="EMBL" id="MTKT01002214">
    <property type="protein sequence ID" value="OWM81086.1"/>
    <property type="molecule type" value="Genomic_DNA"/>
</dbReference>
<dbReference type="PROSITE" id="PS50828">
    <property type="entry name" value="SMR"/>
    <property type="match status" value="1"/>
</dbReference>
<gene>
    <name evidence="8" type="primary">LOC116200623</name>
    <name evidence="5" type="ORF">CDL15_Pgr007117</name>
</gene>
<proteinExistence type="inferred from homology"/>
<dbReference type="Pfam" id="PF17177">
    <property type="entry name" value="PPR_long"/>
    <property type="match status" value="1"/>
</dbReference>
<protein>
    <submittedName>
        <fullName evidence="8">Pentatricopeptide repeat-containing protein At1g79490, mitochondrial</fullName>
    </submittedName>
</protein>
<accession>A0A218X8T4</accession>
<feature type="repeat" description="PPR" evidence="3">
    <location>
        <begin position="451"/>
        <end position="485"/>
    </location>
</feature>
<sequence length="835" mass="93618">MIRCSRKSLALNPNFLKSYSSLRAFSSPTPCDFPTTSSVDHTRGFHEATRSPLPILGFKKGGPLSLLLAAKAPYPSCNFLRSYCSENIGRDGVKSSEWTEEIEYLDESGGVIYTGKGVRSVEPGLDDHVMIGDIRKPLHNISAVAKIVEVVKRWKWGPELETQLDKLQFVPNTTHIVQALKVINESDASLSLFRWAKRQPWYVPNDECYLMLFDGLNQNRDFDGIQQLFDEMVSGKGIAASATAYNRVIQYLAKAEKLEVSFCCFKKARDSGCKIDAQTYNALINVFLNKGLPYKAFEIYESMEAAESSLEGSTYELMIPSLAKSGRLDAAMKLFQEMKSRRYRPSYNVFASLVDSMGKAGRLDTSMKVYMELPVHGLRPSATMFVSLIESFVKAGKLETGIRLWDDMKKAGFRPNFGLYTLIIESHAKSGKLDIAMSAFTDMEKAGFLPTPSTYSCLLEMHAASGQVDAAMKLYNSMTNAGLKPGLSTCTALLTLLANKKLVDVAAKILLEMKSMGFSVDVSASDVLMVYIKDGSVDLALRWLQFMGSSGIRTNNFIIRQLFESCMKNGLYESAKPLLETYVNSAAKVDLILYTSILAYMVRCQEEQQERQLMAILSATRHKAHDFMCGLFTGPEQRKQPVLSFVREFFHGIDYELEEGAARYFVNVLLNYLVLMGQINRARCVWKVAYENKLFPKAIVFDQHIAWSLDVRNLSVGAALIAVVHTLHRFRKRMLYYGVIPRRIKLVTGPTLKIVVAQMLSSVESPFEVSKVVLRAPGDSVMQWFKKPIVQQFLLNEIPSRADILMHKLNILFPSSAPEIRSLSPPKPLMSGKSF</sequence>
<dbReference type="OrthoDB" id="185373at2759"/>
<feature type="domain" description="Smr" evidence="4">
    <location>
        <begin position="709"/>
        <end position="785"/>
    </location>
</feature>
<feature type="repeat" description="PPR" evidence="3">
    <location>
        <begin position="416"/>
        <end position="450"/>
    </location>
</feature>
<dbReference type="RefSeq" id="XP_031387317.1">
    <property type="nucleotide sequence ID" value="XM_031531457.1"/>
</dbReference>
<dbReference type="Gene3D" id="1.25.40.10">
    <property type="entry name" value="Tetratricopeptide repeat domain"/>
    <property type="match status" value="4"/>
</dbReference>
<reference evidence="6" key="1">
    <citation type="journal article" date="2017" name="Plant J.">
        <title>The pomegranate (Punica granatum L.) genome and the genomics of punicalagin biosynthesis.</title>
        <authorList>
            <person name="Qin G."/>
            <person name="Xu C."/>
            <person name="Ming R."/>
            <person name="Tang H."/>
            <person name="Guyot R."/>
            <person name="Kramer E.M."/>
            <person name="Hu Y."/>
            <person name="Yi X."/>
            <person name="Qi Y."/>
            <person name="Xu X."/>
            <person name="Gao Z."/>
            <person name="Pan H."/>
            <person name="Jian J."/>
            <person name="Tian Y."/>
            <person name="Yue Z."/>
            <person name="Xu Y."/>
        </authorList>
    </citation>
    <scope>NUCLEOTIDE SEQUENCE [LARGE SCALE GENOMIC DNA]</scope>
    <source>
        <strain evidence="6">cv. Dabenzi</strain>
    </source>
</reference>
<feature type="repeat" description="PPR" evidence="3">
    <location>
        <begin position="311"/>
        <end position="345"/>
    </location>
</feature>
<dbReference type="PROSITE" id="PS51375">
    <property type="entry name" value="PPR"/>
    <property type="match status" value="6"/>
</dbReference>
<dbReference type="InterPro" id="IPR002625">
    <property type="entry name" value="Smr_dom"/>
</dbReference>
<feature type="repeat" description="PPR" evidence="3">
    <location>
        <begin position="381"/>
        <end position="415"/>
    </location>
</feature>
<dbReference type="Pfam" id="PF01535">
    <property type="entry name" value="PPR"/>
    <property type="match status" value="1"/>
</dbReference>
<organism evidence="5 6">
    <name type="scientific">Punica granatum</name>
    <name type="common">Pomegranate</name>
    <dbReference type="NCBI Taxonomy" id="22663"/>
    <lineage>
        <taxon>Eukaryota</taxon>
        <taxon>Viridiplantae</taxon>
        <taxon>Streptophyta</taxon>
        <taxon>Embryophyta</taxon>
        <taxon>Tracheophyta</taxon>
        <taxon>Spermatophyta</taxon>
        <taxon>Magnoliopsida</taxon>
        <taxon>eudicotyledons</taxon>
        <taxon>Gunneridae</taxon>
        <taxon>Pentapetalae</taxon>
        <taxon>rosids</taxon>
        <taxon>malvids</taxon>
        <taxon>Myrtales</taxon>
        <taxon>Lythraceae</taxon>
        <taxon>Punica</taxon>
    </lineage>
</organism>
<dbReference type="PANTHER" id="PTHR47447">
    <property type="entry name" value="OS03G0856100 PROTEIN"/>
    <property type="match status" value="1"/>
</dbReference>
<evidence type="ECO:0000256" key="1">
    <source>
        <dbReference type="ARBA" id="ARBA00007626"/>
    </source>
</evidence>
<dbReference type="InterPro" id="IPR033443">
    <property type="entry name" value="PROP1-like_PPR_dom"/>
</dbReference>